<accession>A0ABP7LV00</accession>
<dbReference type="RefSeq" id="WP_345554728.1">
    <property type="nucleotide sequence ID" value="NZ_BAAAZA010000082.1"/>
</dbReference>
<sequence length="124" mass="13468">MSAFEVTQPEIHTRPIAQTELWELVMEAADYRCHCTGGLCGSQHSKTGLRCPAVHDQTHRKGKGLVRLVAAPADLGLSDLAAVELPVDQLQAWCPSCYTAARNRAREADANARRIADGPEGTLF</sequence>
<keyword evidence="2" id="KW-1185">Reference proteome</keyword>
<name>A0ABP7LV00_9ACTN</name>
<evidence type="ECO:0008006" key="3">
    <source>
        <dbReference type="Google" id="ProtNLM"/>
    </source>
</evidence>
<protein>
    <recommendedName>
        <fullName evidence="3">HNH endonuclease</fullName>
    </recommendedName>
</protein>
<evidence type="ECO:0000313" key="1">
    <source>
        <dbReference type="EMBL" id="GAA3909215.1"/>
    </source>
</evidence>
<reference evidence="2" key="1">
    <citation type="journal article" date="2019" name="Int. J. Syst. Evol. Microbiol.">
        <title>The Global Catalogue of Microorganisms (GCM) 10K type strain sequencing project: providing services to taxonomists for standard genome sequencing and annotation.</title>
        <authorList>
            <consortium name="The Broad Institute Genomics Platform"/>
            <consortium name="The Broad Institute Genome Sequencing Center for Infectious Disease"/>
            <person name="Wu L."/>
            <person name="Ma J."/>
        </authorList>
    </citation>
    <scope>NUCLEOTIDE SEQUENCE [LARGE SCALE GENOMIC DNA]</scope>
    <source>
        <strain evidence="2">JCM 16578</strain>
    </source>
</reference>
<organism evidence="1 2">
    <name type="scientific">Streptomyces lannensis</name>
    <dbReference type="NCBI Taxonomy" id="766498"/>
    <lineage>
        <taxon>Bacteria</taxon>
        <taxon>Bacillati</taxon>
        <taxon>Actinomycetota</taxon>
        <taxon>Actinomycetes</taxon>
        <taxon>Kitasatosporales</taxon>
        <taxon>Streptomycetaceae</taxon>
        <taxon>Streptomyces</taxon>
    </lineage>
</organism>
<gene>
    <name evidence="1" type="ORF">GCM10022207_93440</name>
</gene>
<evidence type="ECO:0000313" key="2">
    <source>
        <dbReference type="Proteomes" id="UP001501563"/>
    </source>
</evidence>
<proteinExistence type="predicted"/>
<dbReference type="EMBL" id="BAAAZA010000082">
    <property type="protein sequence ID" value="GAA3909215.1"/>
    <property type="molecule type" value="Genomic_DNA"/>
</dbReference>
<dbReference type="Proteomes" id="UP001501563">
    <property type="component" value="Unassembled WGS sequence"/>
</dbReference>
<comment type="caution">
    <text evidence="1">The sequence shown here is derived from an EMBL/GenBank/DDBJ whole genome shotgun (WGS) entry which is preliminary data.</text>
</comment>